<dbReference type="PANTHER" id="PTHR34599">
    <property type="entry name" value="PEROXIDASE-RELATED"/>
    <property type="match status" value="1"/>
</dbReference>
<dbReference type="InterPro" id="IPR052559">
    <property type="entry name" value="V-haloperoxidase"/>
</dbReference>
<dbReference type="CDD" id="cd03398">
    <property type="entry name" value="PAP2_haloperoxidase"/>
    <property type="match status" value="1"/>
</dbReference>
<dbReference type="AlphaFoldDB" id="A0A4U6D7E2"/>
<dbReference type="EMBL" id="SZVO01000004">
    <property type="protein sequence ID" value="TKT92425.1"/>
    <property type="molecule type" value="Genomic_DNA"/>
</dbReference>
<protein>
    <submittedName>
        <fullName evidence="2">Phosphatase PAP2 family protein</fullName>
    </submittedName>
</protein>
<dbReference type="InterPro" id="IPR000326">
    <property type="entry name" value="PAP2/HPO"/>
</dbReference>
<dbReference type="InterPro" id="IPR016119">
    <property type="entry name" value="Br/Cl_peroxidase_C"/>
</dbReference>
<evidence type="ECO:0000259" key="1">
    <source>
        <dbReference type="Pfam" id="PF01569"/>
    </source>
</evidence>
<name>A0A4U6D7E2_9BACT</name>
<dbReference type="GO" id="GO:0004601">
    <property type="term" value="F:peroxidase activity"/>
    <property type="evidence" value="ECO:0007669"/>
    <property type="project" value="InterPro"/>
</dbReference>
<accession>A0A4U6D7E2</accession>
<dbReference type="PANTHER" id="PTHR34599:SF1">
    <property type="entry name" value="PHOSPHATIDIC ACID PHOSPHATASE TYPE 2_HALOPEROXIDASE DOMAIN-CONTAINING PROTEIN"/>
    <property type="match status" value="1"/>
</dbReference>
<gene>
    <name evidence="2" type="ORF">FDK13_10660</name>
</gene>
<dbReference type="SUPFAM" id="SSF48317">
    <property type="entry name" value="Acid phosphatase/Vanadium-dependent haloperoxidase"/>
    <property type="match status" value="2"/>
</dbReference>
<dbReference type="RefSeq" id="WP_137339970.1">
    <property type="nucleotide sequence ID" value="NZ_BSQH01000007.1"/>
</dbReference>
<keyword evidence="3" id="KW-1185">Reference proteome</keyword>
<dbReference type="InterPro" id="IPR036938">
    <property type="entry name" value="PAP2/HPO_sf"/>
</dbReference>
<dbReference type="PROSITE" id="PS51257">
    <property type="entry name" value="PROKAR_LIPOPROTEIN"/>
    <property type="match status" value="1"/>
</dbReference>
<dbReference type="Pfam" id="PF01569">
    <property type="entry name" value="PAP2"/>
    <property type="match status" value="1"/>
</dbReference>
<sequence length="520" mass="56174">MNKIFKSPGRAASFATGLILAFTVFSCSKTVDEPTASINNPSTLDENAGTWKPYILASSSEIAVEEPKAATSAEYIAELAKLKTTMGTVTPQQRDQINYWGAGAAYRWNEIARELAARYNSPPAVNAEGKYPVPDAANPLADPKFPFANPPYTARALAYLSVAQYDALVSAWNYKFKYNRKAPSKNDASIKAILPVSDLPSYPSEDAVVAAASYTILKAMFPGEIPFLDAKLAEHKNSRLLAGMNVESDITAGNALGSAVGAKVMARAKTDGMGAANNQAKVPDIIANALKIGITEPWKSQEFPARPPMLPTYGGVLTWNFNTATVATLRPIAPPAIGSPEFEQNLNELLTLAKSQTREQARIANFWSDGVGSYTPPGHWHRKAAALAHDNNFSEVRTARTFALVGTAMQDAGICCWDAKYYYYYPRPNQMNSKVKTSVGLPNFPSYTSGHSMFSGAAAEVLGHIFPSEKATVDAMAVEASVSRIYGLIHYRFDCEQGLVTGHKVGNYAVQRALTDGAEK</sequence>
<evidence type="ECO:0000313" key="3">
    <source>
        <dbReference type="Proteomes" id="UP000304900"/>
    </source>
</evidence>
<comment type="caution">
    <text evidence="2">The sequence shown here is derived from an EMBL/GenBank/DDBJ whole genome shotgun (WGS) entry which is preliminary data.</text>
</comment>
<evidence type="ECO:0000313" key="2">
    <source>
        <dbReference type="EMBL" id="TKT92425.1"/>
    </source>
</evidence>
<dbReference type="Gene3D" id="1.10.606.10">
    <property type="entry name" value="Vanadium-containing Chloroperoxidase, domain 2"/>
    <property type="match status" value="1"/>
</dbReference>
<feature type="domain" description="Phosphatidic acid phosphatase type 2/haloperoxidase" evidence="1">
    <location>
        <begin position="408"/>
        <end position="505"/>
    </location>
</feature>
<dbReference type="Gene3D" id="1.10.606.20">
    <property type="match status" value="1"/>
</dbReference>
<reference evidence="2 3" key="1">
    <citation type="submission" date="2019-05" db="EMBL/GenBank/DDBJ databases">
        <title>Dyadobacter AR-3-8 sp. nov., isolated from arctic soil.</title>
        <authorList>
            <person name="Chaudhary D.K."/>
        </authorList>
    </citation>
    <scope>NUCLEOTIDE SEQUENCE [LARGE SCALE GENOMIC DNA]</scope>
    <source>
        <strain evidence="2 3">AR-3-8</strain>
    </source>
</reference>
<proteinExistence type="predicted"/>
<dbReference type="OrthoDB" id="7793240at2"/>
<dbReference type="Proteomes" id="UP000304900">
    <property type="component" value="Unassembled WGS sequence"/>
</dbReference>
<organism evidence="2 3">
    <name type="scientific">Dyadobacter frigoris</name>
    <dbReference type="NCBI Taxonomy" id="2576211"/>
    <lineage>
        <taxon>Bacteria</taxon>
        <taxon>Pseudomonadati</taxon>
        <taxon>Bacteroidota</taxon>
        <taxon>Cytophagia</taxon>
        <taxon>Cytophagales</taxon>
        <taxon>Spirosomataceae</taxon>
        <taxon>Dyadobacter</taxon>
    </lineage>
</organism>